<gene>
    <name evidence="4" type="ORF">GCM10010916_11700</name>
</gene>
<sequence>MNWKGYRRSAIVSLCFLVMFSQFTWMGAQAQAEQADPKLVIPGWVIEAGIGLVGVTDSQAYEGLKSLRFEASTVAGQSRTDVRSEHVPVKAGQQYTVTASVYMEEMLKGGTFGVYITSYNESGTEVGDGGRVGLQPSAFKAGEWTPIAHTVTVPEGASTVRIRMYTGDPTSMIGYIDNVQFFEGAGESKIPVPLVNGGFESTGTTPDGNDPAPDPGAEEPVPPIEPVPLHLENGGFTAYTVPGWHFADDRGGPYVTDESAFTGSQSLKFVATSTSGTWTDVRTPLIPAESGATYRVNAHVKMDQMVNNSFVWYLHGYDSDRKDIGGGSKAFRAADFKQGEWVEISFETTLPANSQYLMLRMYTGEPTATIAYVDNIRITKISGGTETAIVHPNLDFEEKPTIHKWTLNGLGIWLSSQQRFEGTYSLHFDNRRNEQLSAVSDRIMVEAGKPYYASFRYLFSDPESKARILISYFDSGNAKIGEAVIDVNQDQSPGNWRSQAEELVVPAGAVFASLTIASNGTEPLNGYFDNVYLDKTRPDTLPEPGIYPEAPVNPSFEETLTEGGGIPGWTVTETHPNSTLAITDQRASEGSKSLHFFDNHNEAGLRVQSASIGVTPGLTYNASINSNIVYQSHRIVLELEFYNARDEAVGKETSLFNNLPLNVWTPLPISATAPEGAVYAKLYFYSGGISITEVYFDDLQWSAQVPEAELETNLGTPVSLGEPVKVPLAQGGLIGTTPSGDREVYVVANGSPGVFHVNDAETGVLKFKEVLERGDDTVWAMAIDAAGDVYFASESSRILYRYVPAEKKLHRIASIPSGDTKVWDLAATPEGKIYGGTWPGAEVFEYDTLTGAFRNYGRVHPVEQYVRGITATDTHIYAAIGSTKHLIRIDRVTGAKEELLIKGDPKYLEHTSGQSGFYSDVWIYGDRLFLQSGASIILVVDRSTLQIINSFSVNDQISPPSPVQPDLIYFKSEDELHTYNLASNEVVKVEGIPRLPDTPRMKSLQWLTLSQGEEAGQTVLAAVSQYSEYFIYNPQLNTLRFVPLEIESQAVSIQSLEISPDNKLYIGGYQRGLAIVDADTGQTGKSFGIFRQAEGIGFKGNVAYFGTYTGAEIYRYNPERPDNFGTSPLNNPGFIYKMPDQQDRPFVVESSGSHVFVGSAPGYGLLGGSLAIYDEARDHWESHRNVVQDQSIIGLAYRNGLLYGGTSVWGGQGGSPSQSEAKLFIWDVEKGELIDSFTPEIPGIDQSPKMIGSLSFSPHDGLLWGAVDGTIFAMDPVTKQVVKSKVILPSTYSSSKWRPHYLRWGNDGLLYTTLSRKLVVINPETLQHKVFNDLGNVSLMVIARDGSIYYGQDSKLYRIPLVKSNNAYLAELKVDGLQISGFSADQFSYTVRLERSVSVIPTVEAVSSSDRAVIHIRQADALLGEASVTVVAEDGRTTKTYTVKFEYVPVEDRPTSLEPIINPPVSEAARALTSALELIRSEGSEAGAVLEAVQNALNHAGTLNAALIRTDRSGRTLRASLPNGVLADHLQLYLETAADIRQALSDNGYSVLMPAAEQMLRIEVPLHETGVMLDLSVDELKGLEEHNIALDLQLGNVSFMLEPSLAAGLAADRMGKQLTFSATVPDESELGDAQTARRNQADDYAELEAAGDIYEFEIFAGDHFITAFEPAVKVTLPVSDPFLDRTGGELGVYHFDELANVWEYVGGSVSEDGAWITFNARHFSKYAVFHYFKTFSDIQGHWAQSAVELLAGRHITDGYDDNRFGPVDGVTRAQFAAWLVRALNLSPGADHAALFDDVDPGAWYALPVQAAVEAGLVHGANGLFRPGDYVTREEMAVMAVRALQYASDRGLYTAAEQSPSVEFDDMASVSVWAVNDIKAAASIGLIEGMGDGTFAPKSGAQRAQGAMIIMRFLKLLEG</sequence>
<dbReference type="Proteomes" id="UP000644756">
    <property type="component" value="Unassembled WGS sequence"/>
</dbReference>
<dbReference type="RefSeq" id="WP_188529872.1">
    <property type="nucleotide sequence ID" value="NZ_BMGR01000003.1"/>
</dbReference>
<dbReference type="InterPro" id="IPR008979">
    <property type="entry name" value="Galactose-bd-like_sf"/>
</dbReference>
<dbReference type="PANTHER" id="PTHR43308">
    <property type="entry name" value="OUTER MEMBRANE PROTEIN ALPHA-RELATED"/>
    <property type="match status" value="1"/>
</dbReference>
<dbReference type="SUPFAM" id="SSF49785">
    <property type="entry name" value="Galactose-binding domain-like"/>
    <property type="match status" value="3"/>
</dbReference>
<dbReference type="PANTHER" id="PTHR43308:SF5">
    <property type="entry name" value="S-LAYER PROTEIN _ PEPTIDOGLYCAN ENDO-BETA-N-ACETYLGLUCOSAMINIDASE"/>
    <property type="match status" value="1"/>
</dbReference>
<dbReference type="PROSITE" id="PS51272">
    <property type="entry name" value="SLH"/>
    <property type="match status" value="3"/>
</dbReference>
<name>A0A917CR42_9BACL</name>
<dbReference type="SUPFAM" id="SSF82171">
    <property type="entry name" value="DPP6 N-terminal domain-like"/>
    <property type="match status" value="1"/>
</dbReference>
<protein>
    <recommendedName>
        <fullName evidence="3">SLH domain-containing protein</fullName>
    </recommendedName>
</protein>
<accession>A0A917CR42</accession>
<evidence type="ECO:0000259" key="3">
    <source>
        <dbReference type="PROSITE" id="PS51272"/>
    </source>
</evidence>
<reference evidence="4" key="1">
    <citation type="journal article" date="2014" name="Int. J. Syst. Evol. Microbiol.">
        <title>Complete genome sequence of Corynebacterium casei LMG S-19264T (=DSM 44701T), isolated from a smear-ripened cheese.</title>
        <authorList>
            <consortium name="US DOE Joint Genome Institute (JGI-PGF)"/>
            <person name="Walter F."/>
            <person name="Albersmeier A."/>
            <person name="Kalinowski J."/>
            <person name="Ruckert C."/>
        </authorList>
    </citation>
    <scope>NUCLEOTIDE SEQUENCE</scope>
    <source>
        <strain evidence="4">CGMCC 1.12987</strain>
    </source>
</reference>
<evidence type="ECO:0000313" key="5">
    <source>
        <dbReference type="Proteomes" id="UP000644756"/>
    </source>
</evidence>
<dbReference type="InterPro" id="IPR015943">
    <property type="entry name" value="WD40/YVTN_repeat-like_dom_sf"/>
</dbReference>
<dbReference type="InterPro" id="IPR051465">
    <property type="entry name" value="Cell_Envelope_Struct_Comp"/>
</dbReference>
<dbReference type="EMBL" id="BMGR01000003">
    <property type="protein sequence ID" value="GGF96110.1"/>
    <property type="molecule type" value="Genomic_DNA"/>
</dbReference>
<organism evidence="4 5">
    <name type="scientific">Paenibacillus abyssi</name>
    <dbReference type="NCBI Taxonomy" id="1340531"/>
    <lineage>
        <taxon>Bacteria</taxon>
        <taxon>Bacillati</taxon>
        <taxon>Bacillota</taxon>
        <taxon>Bacilli</taxon>
        <taxon>Bacillales</taxon>
        <taxon>Paenibacillaceae</taxon>
        <taxon>Paenibacillus</taxon>
    </lineage>
</organism>
<feature type="compositionally biased region" description="Low complexity" evidence="1">
    <location>
        <begin position="202"/>
        <end position="211"/>
    </location>
</feature>
<feature type="domain" description="SLH" evidence="3">
    <location>
        <begin position="1860"/>
        <end position="1918"/>
    </location>
</feature>
<keyword evidence="5" id="KW-1185">Reference proteome</keyword>
<dbReference type="SUPFAM" id="SSF50969">
    <property type="entry name" value="YVTN repeat-like/Quinoprotein amine dehydrogenase"/>
    <property type="match status" value="1"/>
</dbReference>
<feature type="domain" description="SLH" evidence="3">
    <location>
        <begin position="1795"/>
        <end position="1853"/>
    </location>
</feature>
<evidence type="ECO:0000256" key="1">
    <source>
        <dbReference type="SAM" id="MobiDB-lite"/>
    </source>
</evidence>
<evidence type="ECO:0000256" key="2">
    <source>
        <dbReference type="SAM" id="SignalP"/>
    </source>
</evidence>
<keyword evidence="2" id="KW-0732">Signal</keyword>
<comment type="caution">
    <text evidence="4">The sequence shown here is derived from an EMBL/GenBank/DDBJ whole genome shotgun (WGS) entry which is preliminary data.</text>
</comment>
<dbReference type="Pfam" id="PF00395">
    <property type="entry name" value="SLH"/>
    <property type="match status" value="3"/>
</dbReference>
<dbReference type="Gene3D" id="2.60.120.260">
    <property type="entry name" value="Galactose-binding domain-like"/>
    <property type="match status" value="4"/>
</dbReference>
<feature type="signal peptide" evidence="2">
    <location>
        <begin position="1"/>
        <end position="30"/>
    </location>
</feature>
<dbReference type="InterPro" id="IPR011044">
    <property type="entry name" value="Quino_amine_DH_bsu"/>
</dbReference>
<feature type="domain" description="SLH" evidence="3">
    <location>
        <begin position="1730"/>
        <end position="1793"/>
    </location>
</feature>
<dbReference type="InterPro" id="IPR001119">
    <property type="entry name" value="SLH_dom"/>
</dbReference>
<feature type="region of interest" description="Disordered" evidence="1">
    <location>
        <begin position="197"/>
        <end position="220"/>
    </location>
</feature>
<feature type="chain" id="PRO_5039306535" description="SLH domain-containing protein" evidence="2">
    <location>
        <begin position="31"/>
        <end position="1918"/>
    </location>
</feature>
<proteinExistence type="predicted"/>
<evidence type="ECO:0000313" key="4">
    <source>
        <dbReference type="EMBL" id="GGF96110.1"/>
    </source>
</evidence>
<reference evidence="4" key="2">
    <citation type="submission" date="2020-09" db="EMBL/GenBank/DDBJ databases">
        <authorList>
            <person name="Sun Q."/>
            <person name="Zhou Y."/>
        </authorList>
    </citation>
    <scope>NUCLEOTIDE SEQUENCE</scope>
    <source>
        <strain evidence="4">CGMCC 1.12987</strain>
    </source>
</reference>
<dbReference type="Gene3D" id="2.130.10.10">
    <property type="entry name" value="YVTN repeat-like/Quinoprotein amine dehydrogenase"/>
    <property type="match status" value="2"/>
</dbReference>